<dbReference type="PANTHER" id="PTHR40572">
    <property type="entry name" value="PROTEIN BAX"/>
    <property type="match status" value="1"/>
</dbReference>
<dbReference type="GO" id="GO:0004040">
    <property type="term" value="F:amidase activity"/>
    <property type="evidence" value="ECO:0007669"/>
    <property type="project" value="InterPro"/>
</dbReference>
<sequence length="275" mass="31271">MAVNPRIVLVVVVGIVFTYSLIYPFIQQDEQDADIDKLEPTLPEVVIEQPLHNVNLPDFGAIKNVKTKKKQFFNFIKPAVVKENNYIMSLRKRLLAIETKKLNSEALTENEIEFISQLSKDYKVKAKDTSNQLKSLLIKVDVIPNALVLVQAANESAWGTSRFARIGLNFFGVWCFSEGCGMVPNGRNEGADHEVAAYSSVRHAVKRYLHNINTHSAYAVFRTIRHQLRENELPLTAEVLATGLLPYSERGSEYVEEISDMIRHNKRYFVSKDTE</sequence>
<dbReference type="AlphaFoldDB" id="A0A7X0NEX5"/>
<evidence type="ECO:0000259" key="2">
    <source>
        <dbReference type="Pfam" id="PF01832"/>
    </source>
</evidence>
<comment type="caution">
    <text evidence="3">The sequence shown here is derived from an EMBL/GenBank/DDBJ whole genome shotgun (WGS) entry which is preliminary data.</text>
</comment>
<evidence type="ECO:0000313" key="4">
    <source>
        <dbReference type="Proteomes" id="UP000537141"/>
    </source>
</evidence>
<dbReference type="Pfam" id="PF01832">
    <property type="entry name" value="Glucosaminidase"/>
    <property type="match status" value="1"/>
</dbReference>
<dbReference type="Proteomes" id="UP000537141">
    <property type="component" value="Unassembled WGS sequence"/>
</dbReference>
<reference evidence="3 4" key="1">
    <citation type="submission" date="2020-08" db="EMBL/GenBank/DDBJ databases">
        <title>Genomic Encyclopedia of Type Strains, Phase IV (KMG-IV): sequencing the most valuable type-strain genomes for metagenomic binning, comparative biology and taxonomic classification.</title>
        <authorList>
            <person name="Goeker M."/>
        </authorList>
    </citation>
    <scope>NUCLEOTIDE SEQUENCE [LARGE SCALE GENOMIC DNA]</scope>
    <source>
        <strain evidence="3 4">DSM 26287</strain>
    </source>
</reference>
<evidence type="ECO:0000256" key="1">
    <source>
        <dbReference type="SAM" id="Phobius"/>
    </source>
</evidence>
<dbReference type="Gene3D" id="1.10.530.10">
    <property type="match status" value="1"/>
</dbReference>
<keyword evidence="4" id="KW-1185">Reference proteome</keyword>
<proteinExistence type="predicted"/>
<gene>
    <name evidence="3" type="ORF">HNQ55_000675</name>
</gene>
<name>A0A7X0NEX5_9GAMM</name>
<organism evidence="3 4">
    <name type="scientific">Thalassotalea piscium</name>
    <dbReference type="NCBI Taxonomy" id="1230533"/>
    <lineage>
        <taxon>Bacteria</taxon>
        <taxon>Pseudomonadati</taxon>
        <taxon>Pseudomonadota</taxon>
        <taxon>Gammaproteobacteria</taxon>
        <taxon>Alteromonadales</taxon>
        <taxon>Colwelliaceae</taxon>
        <taxon>Thalassotalea</taxon>
    </lineage>
</organism>
<accession>A0A7X0NEX5</accession>
<dbReference type="RefSeq" id="WP_184422562.1">
    <property type="nucleotide sequence ID" value="NZ_AP027362.1"/>
</dbReference>
<feature type="domain" description="Mannosyl-glycoprotein endo-beta-N-acetylglucosamidase-like" evidence="2">
    <location>
        <begin position="134"/>
        <end position="266"/>
    </location>
</feature>
<evidence type="ECO:0000313" key="3">
    <source>
        <dbReference type="EMBL" id="MBB6542197.1"/>
    </source>
</evidence>
<dbReference type="PANTHER" id="PTHR40572:SF1">
    <property type="entry name" value="PROTEIN BAX"/>
    <property type="match status" value="1"/>
</dbReference>
<protein>
    <submittedName>
        <fullName evidence="3">Bax protein</fullName>
    </submittedName>
</protein>
<keyword evidence="1" id="KW-0472">Membrane</keyword>
<keyword evidence="1" id="KW-1133">Transmembrane helix</keyword>
<feature type="transmembrane region" description="Helical" evidence="1">
    <location>
        <begin position="7"/>
        <end position="26"/>
    </location>
</feature>
<dbReference type="InterPro" id="IPR002901">
    <property type="entry name" value="MGlyc_endo_b_GlcNAc-like_dom"/>
</dbReference>
<dbReference type="InterPro" id="IPR053195">
    <property type="entry name" value="Bax-like"/>
</dbReference>
<dbReference type="EMBL" id="JACHHU010000003">
    <property type="protein sequence ID" value="MBB6542197.1"/>
    <property type="molecule type" value="Genomic_DNA"/>
</dbReference>
<keyword evidence="1" id="KW-0812">Transmembrane</keyword>